<sequence>MFRIIFSKPAVHQLVNGCSCPSNDSPDDMIIGLCAKRLSITIITSAAFHQARPNDYSQLYLERIPAISFHKFYDVDPYAVYMTRLHVDKKKAEDINHSEL</sequence>
<keyword evidence="6" id="KW-1133">Transmembrane helix</keyword>
<reference evidence="9 10" key="1">
    <citation type="submission" date="2024-08" db="EMBL/GenBank/DDBJ databases">
        <title>Gnathostoma spinigerum genome.</title>
        <authorList>
            <person name="Gonzalez-Bertolin B."/>
            <person name="Monzon S."/>
            <person name="Zaballos A."/>
            <person name="Jimenez P."/>
            <person name="Dekumyoy P."/>
            <person name="Varona S."/>
            <person name="Cuesta I."/>
            <person name="Sumanam S."/>
            <person name="Adisakwattana P."/>
            <person name="Gasser R.B."/>
            <person name="Hernandez-Gonzalez A."/>
            <person name="Young N.D."/>
            <person name="Perteguer M.J."/>
        </authorList>
    </citation>
    <scope>NUCLEOTIDE SEQUENCE [LARGE SCALE GENOMIC DNA]</scope>
    <source>
        <strain evidence="9">AL3</strain>
        <tissue evidence="9">Liver</tissue>
    </source>
</reference>
<dbReference type="AlphaFoldDB" id="A0ABD6ED34"/>
<evidence type="ECO:0000256" key="5">
    <source>
        <dbReference type="ARBA" id="ARBA00022968"/>
    </source>
</evidence>
<comment type="caution">
    <text evidence="9">The sequence shown here is derived from an EMBL/GenBank/DDBJ whole genome shotgun (WGS) entry which is preliminary data.</text>
</comment>
<dbReference type="Pfam" id="PF02434">
    <property type="entry name" value="Fringe"/>
    <property type="match status" value="1"/>
</dbReference>
<name>A0ABD6ED34_9BILA</name>
<evidence type="ECO:0000256" key="7">
    <source>
        <dbReference type="ARBA" id="ARBA00023136"/>
    </source>
</evidence>
<evidence type="ECO:0000313" key="9">
    <source>
        <dbReference type="EMBL" id="MFH4975281.1"/>
    </source>
</evidence>
<dbReference type="Proteomes" id="UP001608902">
    <property type="component" value="Unassembled WGS sequence"/>
</dbReference>
<keyword evidence="4" id="KW-0812">Transmembrane</keyword>
<dbReference type="GO" id="GO:0016020">
    <property type="term" value="C:membrane"/>
    <property type="evidence" value="ECO:0007669"/>
    <property type="project" value="UniProtKB-SubCell"/>
</dbReference>
<gene>
    <name evidence="9" type="ORF">AB6A40_001990</name>
</gene>
<dbReference type="Gene3D" id="3.90.550.50">
    <property type="match status" value="1"/>
</dbReference>
<organism evidence="9 10">
    <name type="scientific">Gnathostoma spinigerum</name>
    <dbReference type="NCBI Taxonomy" id="75299"/>
    <lineage>
        <taxon>Eukaryota</taxon>
        <taxon>Metazoa</taxon>
        <taxon>Ecdysozoa</taxon>
        <taxon>Nematoda</taxon>
        <taxon>Chromadorea</taxon>
        <taxon>Rhabditida</taxon>
        <taxon>Spirurina</taxon>
        <taxon>Gnathostomatomorpha</taxon>
        <taxon>Gnathostomatoidea</taxon>
        <taxon>Gnathostomatidae</taxon>
        <taxon>Gnathostoma</taxon>
    </lineage>
</organism>
<comment type="subcellular location">
    <subcellularLocation>
        <location evidence="1">Membrane</location>
        <topology evidence="1">Single-pass type II membrane protein</topology>
    </subcellularLocation>
</comment>
<evidence type="ECO:0000259" key="8">
    <source>
        <dbReference type="Pfam" id="PF02434"/>
    </source>
</evidence>
<keyword evidence="3" id="KW-0808">Transferase</keyword>
<evidence type="ECO:0000256" key="2">
    <source>
        <dbReference type="ARBA" id="ARBA00022676"/>
    </source>
</evidence>
<proteinExistence type="predicted"/>
<accession>A0ABD6ED34</accession>
<evidence type="ECO:0000256" key="1">
    <source>
        <dbReference type="ARBA" id="ARBA00004606"/>
    </source>
</evidence>
<protein>
    <recommendedName>
        <fullName evidence="8">Fringe-like glycosyltransferase domain-containing protein</fullName>
    </recommendedName>
</protein>
<feature type="domain" description="Fringe-like glycosyltransferase" evidence="8">
    <location>
        <begin position="4"/>
        <end position="73"/>
    </location>
</feature>
<keyword evidence="10" id="KW-1185">Reference proteome</keyword>
<evidence type="ECO:0000256" key="4">
    <source>
        <dbReference type="ARBA" id="ARBA00022692"/>
    </source>
</evidence>
<dbReference type="EMBL" id="JBGFUD010000814">
    <property type="protein sequence ID" value="MFH4975281.1"/>
    <property type="molecule type" value="Genomic_DNA"/>
</dbReference>
<keyword evidence="2" id="KW-0328">Glycosyltransferase</keyword>
<dbReference type="GO" id="GO:0016757">
    <property type="term" value="F:glycosyltransferase activity"/>
    <property type="evidence" value="ECO:0007669"/>
    <property type="project" value="UniProtKB-KW"/>
</dbReference>
<evidence type="ECO:0000256" key="6">
    <source>
        <dbReference type="ARBA" id="ARBA00022989"/>
    </source>
</evidence>
<keyword evidence="7" id="KW-0472">Membrane</keyword>
<keyword evidence="5" id="KW-0735">Signal-anchor</keyword>
<dbReference type="InterPro" id="IPR003378">
    <property type="entry name" value="Fringe-like_glycosylTrfase"/>
</dbReference>
<evidence type="ECO:0000313" key="10">
    <source>
        <dbReference type="Proteomes" id="UP001608902"/>
    </source>
</evidence>
<evidence type="ECO:0000256" key="3">
    <source>
        <dbReference type="ARBA" id="ARBA00022679"/>
    </source>
</evidence>